<proteinExistence type="predicted"/>
<dbReference type="EMBL" id="CADEPM010000011">
    <property type="protein sequence ID" value="CAB3410850.1"/>
    <property type="molecule type" value="Genomic_DNA"/>
</dbReference>
<dbReference type="OrthoDB" id="248320at2759"/>
<keyword evidence="4" id="KW-0539">Nucleus</keyword>
<evidence type="ECO:0000256" key="5">
    <source>
        <dbReference type="SAM" id="Coils"/>
    </source>
</evidence>
<feature type="region of interest" description="Disordered" evidence="6">
    <location>
        <begin position="379"/>
        <end position="426"/>
    </location>
</feature>
<feature type="compositionally biased region" description="Low complexity" evidence="6">
    <location>
        <begin position="387"/>
        <end position="401"/>
    </location>
</feature>
<dbReference type="InterPro" id="IPR039462">
    <property type="entry name" value="Nup159/Nup146_N"/>
</dbReference>
<keyword evidence="2" id="KW-0813">Transport</keyword>
<dbReference type="SUPFAM" id="SSF117289">
    <property type="entry name" value="Nucleoporin domain"/>
    <property type="match status" value="1"/>
</dbReference>
<feature type="coiled-coil region" evidence="5">
    <location>
        <begin position="1632"/>
        <end position="1680"/>
    </location>
</feature>
<dbReference type="GO" id="GO:0005634">
    <property type="term" value="C:nucleus"/>
    <property type="evidence" value="ECO:0007669"/>
    <property type="project" value="UniProtKB-SubCell"/>
</dbReference>
<evidence type="ECO:0000256" key="2">
    <source>
        <dbReference type="ARBA" id="ARBA00022448"/>
    </source>
</evidence>
<keyword evidence="9" id="KW-1185">Reference proteome</keyword>
<dbReference type="InterPro" id="IPR015943">
    <property type="entry name" value="WD40/YVTN_repeat-like_dom_sf"/>
</dbReference>
<comment type="caution">
    <text evidence="8">The sequence shown here is derived from an EMBL/GenBank/DDBJ whole genome shotgun (WGS) entry which is preliminary data.</text>
</comment>
<gene>
    <name evidence="8" type="ORF">CBOVIS_LOCUS12312</name>
</gene>
<comment type="subcellular location">
    <subcellularLocation>
        <location evidence="1">Nucleus</location>
    </subcellularLocation>
</comment>
<feature type="compositionally biased region" description="Low complexity" evidence="6">
    <location>
        <begin position="779"/>
        <end position="798"/>
    </location>
</feature>
<feature type="coiled-coil region" evidence="5">
    <location>
        <begin position="1551"/>
        <end position="1606"/>
    </location>
</feature>
<feature type="coiled-coil region" evidence="5">
    <location>
        <begin position="1238"/>
        <end position="1429"/>
    </location>
</feature>
<feature type="compositionally biased region" description="Low complexity" evidence="6">
    <location>
        <begin position="958"/>
        <end position="975"/>
    </location>
</feature>
<feature type="compositionally biased region" description="Basic and acidic residues" evidence="6">
    <location>
        <begin position="911"/>
        <end position="941"/>
    </location>
</feature>
<feature type="domain" description="Nucleoporin Nup159/Nup146 N-terminal" evidence="7">
    <location>
        <begin position="19"/>
        <end position="321"/>
    </location>
</feature>
<feature type="region of interest" description="Disordered" evidence="6">
    <location>
        <begin position="819"/>
        <end position="975"/>
    </location>
</feature>
<keyword evidence="3 5" id="KW-0175">Coiled coil</keyword>
<evidence type="ECO:0000313" key="9">
    <source>
        <dbReference type="Proteomes" id="UP000494206"/>
    </source>
</evidence>
<dbReference type="PANTHER" id="PTHR32083">
    <property type="entry name" value="CILIA AND FLAGELLA-ASSOCIATED PROTEIN 58-RELATED"/>
    <property type="match status" value="1"/>
</dbReference>
<evidence type="ECO:0000256" key="6">
    <source>
        <dbReference type="SAM" id="MobiDB-lite"/>
    </source>
</evidence>
<name>A0A8S1FF24_9PELO</name>
<evidence type="ECO:0000259" key="7">
    <source>
        <dbReference type="Pfam" id="PF16755"/>
    </source>
</evidence>
<accession>A0A8S1FF24</accession>
<feature type="compositionally biased region" description="Polar residues" evidence="6">
    <location>
        <begin position="946"/>
        <end position="957"/>
    </location>
</feature>
<organism evidence="8 9">
    <name type="scientific">Caenorhabditis bovis</name>
    <dbReference type="NCBI Taxonomy" id="2654633"/>
    <lineage>
        <taxon>Eukaryota</taxon>
        <taxon>Metazoa</taxon>
        <taxon>Ecdysozoa</taxon>
        <taxon>Nematoda</taxon>
        <taxon>Chromadorea</taxon>
        <taxon>Rhabditida</taxon>
        <taxon>Rhabditina</taxon>
        <taxon>Rhabditomorpha</taxon>
        <taxon>Rhabditoidea</taxon>
        <taxon>Rhabditidae</taxon>
        <taxon>Peloderinae</taxon>
        <taxon>Caenorhabditis</taxon>
    </lineage>
</organism>
<sequence>MNIEVKDLPTKNINLNGVEEINEIGVNSTGNLLAVLHTSSGNVFVDIFDIRKLCCSSDTKTISKIRVGTDPVNRGSAFEWNPAISEMFAVSSTDRSLLVVKIDPSDPNKQTVIGAKKLGAVVTAISWSPKGKQLTIGDSCGKMVQLKPELEIVRTVQSPGESGQYFQVTGLCWLATTEWLISYSKDSNATAQDVFIMTCKKDKPTDWKQLSELSYANAKSHLYGSLLTSTQLLVDWNVVLVGNSRISQIVPVGKAKDEWQTWTVDDGKDIYLPVSSTGADSFPIGISIDRSATDQVPLNFDRSQMHRPSPVVLCLTSDGVLTAHHIISSNPSHTDVQIKAEELQFQGLHVSAVTSQAPATPAFVDVAVTSSSSIPAPLTPSSFLGAPLNTPKTSSTPTPAVATPPPPATPNLVSSTPVKNEEDDKKLQEKKEKLIGVISTINTSMKESSIELGKLTFATQNVQKSVTECSEVVKSSICDTEEVVFELKSLLRNIEETAVRTKQAIKDMDFEIEEKSEFVAELTDPEKILETLRDISETEKVVRFNKLETAADFLVQKFIECDSLLKSLKNTLADRETSLKQTVLSPLRFQNDANRFDNAAEEQTALKVMRNISRIILDIREKLQRNEMEYATLAKLTKFGEKQTSFPINSTNSAQKVAHYQIFNSTLSNGNSNSDIIDARRALAERMSKRGPVKTKNVAVKSYHQLVKHTKKPDMDTTDLASALLKMSTTPRRVMNTSIFATSTPSGKCDATTQATEEPIVKTVVVTVETPAPNPPASPVTVSTSTPKPTLTTTQITGTPIFSGGSLFGVKKLEPSPMAKKEPAKVFEPETLKQPETKPAEEPKESVTKVKEEPKESEKKPDKDEHAEKPVKEPDEIPKKNEEVTKEIERKDVKAEEKANQPEEVIDVVNEDPKPDETISQPEKLKIEETNAEPITEKKNEPAINFSFSTPTTSAGKTSSIFGGNSSTSGSSSLFGGGIAASSKSSQFGSFGQKTENAAATGTSAVNFSFNTAKPTTTTGNGFGAAFGGAAKPAFGVTENAKPAVDEGMEDDGMVASNSSTFGGFMSGLGSKSSANSTNSIFGSAASNNSGNTSNSWIFGKGQQQQQNAKPATFSFANAAAKASSQSPQQSASSIFGGGPKFGAAPSFGAKPTFVGSPASGGGGLSKNASIFGGATGQTGGGFAQFATGGGSAFGGGVQSASSSIFGGGSNAQPASSTSSIFGGGAPQKTSIAPYIMSMNYKKELENYEKNVEHHVEKIDRQLDEQLAELGQKFRNKSELLKTLEYENKITEEANNQMRMRLESLTKEVNSFDRDLRDSEDKLKATERQIMDLKAKLPGKLKTIEELKSELNEKRRNITEKTQTISNYRINQTEQAMKNRLEKARKKMETVKQKKDAQDKKIARLRDDIAKSEKSYDKIENKIRDEIKRQFENESKKNEIERRIRIFEAENFGLDDEFQKLLIRLNQNDSEQEMDEDKRINELEILLLKGERYLKKLVEKRNEIKALLNSPDNIVKTSDLELELDLVEKPMESGANSNLEKRHSRKAWKEMEQLKRAIIQYKREYEALNASRKRLTEEKEKLEKDLEDEQKNANNAAFELKNAENIRVFEINEESRKLKPSILIETINEKNEKIAAEKKKNFAERNEKLREENQLRRVEIENLKRKIENLERKLQSFSHQDLIEYENLKSAKAGDLRHLKRQYHDGVMTLNLLHKKLKNRVLQREAALTKANSVVHLATNIRNDRNREIEELQKDIYGIESKSSAN</sequence>
<evidence type="ECO:0000256" key="3">
    <source>
        <dbReference type="ARBA" id="ARBA00023054"/>
    </source>
</evidence>
<dbReference type="Proteomes" id="UP000494206">
    <property type="component" value="Unassembled WGS sequence"/>
</dbReference>
<evidence type="ECO:0000313" key="8">
    <source>
        <dbReference type="EMBL" id="CAB3410850.1"/>
    </source>
</evidence>
<dbReference type="Gene3D" id="2.130.10.10">
    <property type="entry name" value="YVTN repeat-like/Quinoprotein amine dehydrogenase"/>
    <property type="match status" value="1"/>
</dbReference>
<feature type="compositionally biased region" description="Basic and acidic residues" evidence="6">
    <location>
        <begin position="819"/>
        <end position="901"/>
    </location>
</feature>
<dbReference type="Pfam" id="PF16755">
    <property type="entry name" value="Beta-prop_NUP159_NUP214"/>
    <property type="match status" value="1"/>
</dbReference>
<protein>
    <recommendedName>
        <fullName evidence="7">Nucleoporin Nup159/Nup146 N-terminal domain-containing protein</fullName>
    </recommendedName>
</protein>
<reference evidence="8 9" key="1">
    <citation type="submission" date="2020-04" db="EMBL/GenBank/DDBJ databases">
        <authorList>
            <person name="Laetsch R D."/>
            <person name="Stevens L."/>
            <person name="Kumar S."/>
            <person name="Blaxter L. M."/>
        </authorList>
    </citation>
    <scope>NUCLEOTIDE SEQUENCE [LARGE SCALE GENOMIC DNA]</scope>
</reference>
<evidence type="ECO:0000256" key="1">
    <source>
        <dbReference type="ARBA" id="ARBA00004123"/>
    </source>
</evidence>
<feature type="region of interest" description="Disordered" evidence="6">
    <location>
        <begin position="770"/>
        <end position="798"/>
    </location>
</feature>
<evidence type="ECO:0000256" key="4">
    <source>
        <dbReference type="ARBA" id="ARBA00023242"/>
    </source>
</evidence>